<dbReference type="GO" id="GO:0032259">
    <property type="term" value="P:methylation"/>
    <property type="evidence" value="ECO:0007669"/>
    <property type="project" value="UniProtKB-KW"/>
</dbReference>
<dbReference type="Gene3D" id="3.40.50.720">
    <property type="entry name" value="NAD(P)-binding Rossmann-like Domain"/>
    <property type="match status" value="1"/>
</dbReference>
<reference evidence="3" key="1">
    <citation type="journal article" date="2020" name="Microbiol. Resour. Announc.">
        <title>Draft Genome Sequences of Thiorhodococcus mannitoliphagus and Thiorhodococcus minor, Purple Sulfur Photosynthetic Bacteria in the Gammaproteobacterial Family Chromatiaceae.</title>
        <authorList>
            <person name="Aviles F.A."/>
            <person name="Meyer T.E."/>
            <person name="Kyndt J.A."/>
        </authorList>
    </citation>
    <scope>NUCLEOTIDE SEQUENCE [LARGE SCALE GENOMIC DNA]</scope>
    <source>
        <strain evidence="3">DSM 18266</strain>
    </source>
</reference>
<dbReference type="InterPro" id="IPR006342">
    <property type="entry name" value="FkbM_mtfrase"/>
</dbReference>
<keyword evidence="2" id="KW-0808">Transferase</keyword>
<keyword evidence="3" id="KW-1185">Reference proteome</keyword>
<protein>
    <submittedName>
        <fullName evidence="2">FkbM family methyltransferase</fullName>
    </submittedName>
</protein>
<dbReference type="Gene3D" id="3.40.50.150">
    <property type="entry name" value="Vaccinia Virus protein VP39"/>
    <property type="match status" value="1"/>
</dbReference>
<comment type="caution">
    <text evidence="2">The sequence shown here is derived from an EMBL/GenBank/DDBJ whole genome shotgun (WGS) entry which is preliminary data.</text>
</comment>
<dbReference type="InterPro" id="IPR052514">
    <property type="entry name" value="SAM-dependent_MTase"/>
</dbReference>
<sequence length="369" mass="42346">MILDLISEVPHSDAASLNAIRDSGLPVVQWGAGELSWYIWNYLTQNGIFPVALCDSNPDRHGSTYLGLPVLSYVDMKEQLTREKGGYHIVVSTGPKYKEEIFSFLERSGEKNRVWYFRGYEVCGEKFSYSYLREYANSFEEVYFSLADEYSKKVFVNVLNAKISGNFDYYRTIQTTCEYFDDDIIQLGSEEVYMDIGSFGGNAIIEFARRTQGEYAGIIAVEPDKRNRQVLQERLTKNRLYGVEVIEYGVWNKREVLYFHNGREGGSRISEEATTGFGGYSLDVDTVDNLLLGRRVSYISMDIEGAERRALLGAGGTIRRWKPKLAVSVYHRREDLFDIPILVLSLNPAYRLYLRHYTDNQTETVLYAI</sequence>
<keyword evidence="2" id="KW-0489">Methyltransferase</keyword>
<evidence type="ECO:0000259" key="1">
    <source>
        <dbReference type="Pfam" id="PF05050"/>
    </source>
</evidence>
<proteinExistence type="predicted"/>
<dbReference type="PANTHER" id="PTHR34203:SF15">
    <property type="entry name" value="SLL1173 PROTEIN"/>
    <property type="match status" value="1"/>
</dbReference>
<name>A0A6P1DZX0_9GAMM</name>
<dbReference type="Proteomes" id="UP000471640">
    <property type="component" value="Unassembled WGS sequence"/>
</dbReference>
<reference evidence="2 3" key="2">
    <citation type="submission" date="2020-02" db="EMBL/GenBank/DDBJ databases">
        <title>Genome sequences of Thiorhodococcus mannitoliphagus and Thiorhodococcus minor, purple sulfur photosynthetic bacteria in the gammaproteobacterial family, Chromatiaceae.</title>
        <authorList>
            <person name="Aviles F.A."/>
            <person name="Meyer T.E."/>
            <person name="Kyndt J.A."/>
        </authorList>
    </citation>
    <scope>NUCLEOTIDE SEQUENCE [LARGE SCALE GENOMIC DNA]</scope>
    <source>
        <strain evidence="2 3">DSM 18266</strain>
    </source>
</reference>
<dbReference type="InterPro" id="IPR029063">
    <property type="entry name" value="SAM-dependent_MTases_sf"/>
</dbReference>
<evidence type="ECO:0000313" key="2">
    <source>
        <dbReference type="EMBL" id="NEX21712.1"/>
    </source>
</evidence>
<gene>
    <name evidence="2" type="ORF">G3480_15565</name>
</gene>
<dbReference type="GO" id="GO:0008168">
    <property type="term" value="F:methyltransferase activity"/>
    <property type="evidence" value="ECO:0007669"/>
    <property type="project" value="UniProtKB-KW"/>
</dbReference>
<feature type="domain" description="Methyltransferase FkbM" evidence="1">
    <location>
        <begin position="206"/>
        <end position="355"/>
    </location>
</feature>
<dbReference type="EMBL" id="JAAIJR010000065">
    <property type="protein sequence ID" value="NEX21712.1"/>
    <property type="molecule type" value="Genomic_DNA"/>
</dbReference>
<accession>A0A6P1DZX0</accession>
<organism evidence="2 3">
    <name type="scientific">Thiorhodococcus mannitoliphagus</name>
    <dbReference type="NCBI Taxonomy" id="329406"/>
    <lineage>
        <taxon>Bacteria</taxon>
        <taxon>Pseudomonadati</taxon>
        <taxon>Pseudomonadota</taxon>
        <taxon>Gammaproteobacteria</taxon>
        <taxon>Chromatiales</taxon>
        <taxon>Chromatiaceae</taxon>
        <taxon>Thiorhodococcus</taxon>
    </lineage>
</organism>
<dbReference type="SUPFAM" id="SSF53335">
    <property type="entry name" value="S-adenosyl-L-methionine-dependent methyltransferases"/>
    <property type="match status" value="1"/>
</dbReference>
<dbReference type="Pfam" id="PF05050">
    <property type="entry name" value="Methyltransf_21"/>
    <property type="match status" value="1"/>
</dbReference>
<dbReference type="PANTHER" id="PTHR34203">
    <property type="entry name" value="METHYLTRANSFERASE, FKBM FAMILY PROTEIN"/>
    <property type="match status" value="1"/>
</dbReference>
<dbReference type="RefSeq" id="WP_164654814.1">
    <property type="nucleotide sequence ID" value="NZ_JAAIJR010000065.1"/>
</dbReference>
<dbReference type="NCBIfam" id="TIGR01444">
    <property type="entry name" value="fkbM_fam"/>
    <property type="match status" value="1"/>
</dbReference>
<dbReference type="AlphaFoldDB" id="A0A6P1DZX0"/>
<evidence type="ECO:0000313" key="3">
    <source>
        <dbReference type="Proteomes" id="UP000471640"/>
    </source>
</evidence>